<proteinExistence type="predicted"/>
<comment type="caution">
    <text evidence="1">The sequence shown here is derived from an EMBL/GenBank/DDBJ whole genome shotgun (WGS) entry which is preliminary data.</text>
</comment>
<sequence>MEWQANALTPRIQMPLAMFKTKAFEFIKQFRIELGTSEFIDVMETVIDALATFFCVSRTAAKICMIDVGYEEAIGTFTYIDGRYVKPHRFKKGVLERNQTFSIGAEDAAIQSITNPEMATLIRDGSYIYVDSHFVLNHWDKPRSESY</sequence>
<reference evidence="1 2" key="1">
    <citation type="journal article" date="2015" name="Infect. Genet. Evol.">
        <title>Genomic sequences of six botulinum neurotoxin-producing strains representing three clostridial species illustrate the mobility and diversity of botulinum neurotoxin genes.</title>
        <authorList>
            <person name="Smith T.J."/>
            <person name="Hill K.K."/>
            <person name="Xie G."/>
            <person name="Foley B.T."/>
            <person name="Williamson C.H."/>
            <person name="Foster J.T."/>
            <person name="Johnson S.L."/>
            <person name="Chertkov O."/>
            <person name="Teshima H."/>
            <person name="Gibbons H.S."/>
            <person name="Johnsky L.A."/>
            <person name="Karavis M.A."/>
            <person name="Smith L.A."/>
        </authorList>
    </citation>
    <scope>NUCLEOTIDE SEQUENCE [LARGE SCALE GENOMIC DNA]</scope>
    <source>
        <strain evidence="1 2">CDC 2741</strain>
    </source>
</reference>
<organism evidence="1 2">
    <name type="scientific">Clostridium argentinense CDC 2741</name>
    <dbReference type="NCBI Taxonomy" id="1418104"/>
    <lineage>
        <taxon>Bacteria</taxon>
        <taxon>Bacillati</taxon>
        <taxon>Bacillota</taxon>
        <taxon>Clostridia</taxon>
        <taxon>Eubacteriales</taxon>
        <taxon>Clostridiaceae</taxon>
        <taxon>Clostridium</taxon>
    </lineage>
</organism>
<evidence type="ECO:0000313" key="1">
    <source>
        <dbReference type="EMBL" id="KIE47809.1"/>
    </source>
</evidence>
<protein>
    <submittedName>
        <fullName evidence="1">Uncharacterized protein</fullName>
    </submittedName>
</protein>
<dbReference type="EMBL" id="AYSO01000013">
    <property type="protein sequence ID" value="KIE47809.1"/>
    <property type="molecule type" value="Genomic_DNA"/>
</dbReference>
<dbReference type="RefSeq" id="WP_236887391.1">
    <property type="nucleotide sequence ID" value="NZ_AYSO01000013.1"/>
</dbReference>
<accession>A0A0C1U4X5</accession>
<name>A0A0C1U4X5_9CLOT</name>
<dbReference type="Proteomes" id="UP000031366">
    <property type="component" value="Unassembled WGS sequence"/>
</dbReference>
<dbReference type="AlphaFoldDB" id="A0A0C1U4X5"/>
<keyword evidence="2" id="KW-1185">Reference proteome</keyword>
<evidence type="ECO:0000313" key="2">
    <source>
        <dbReference type="Proteomes" id="UP000031366"/>
    </source>
</evidence>
<gene>
    <name evidence="1" type="ORF">U732_3611</name>
</gene>